<evidence type="ECO:0000313" key="2">
    <source>
        <dbReference type="EMBL" id="CAG8472848.1"/>
    </source>
</evidence>
<dbReference type="EMBL" id="CAJVPJ010000076">
    <property type="protein sequence ID" value="CAG8472848.1"/>
    <property type="molecule type" value="Genomic_DNA"/>
</dbReference>
<protein>
    <submittedName>
        <fullName evidence="2">11374_t:CDS:1</fullName>
    </submittedName>
</protein>
<reference evidence="2" key="1">
    <citation type="submission" date="2021-06" db="EMBL/GenBank/DDBJ databases">
        <authorList>
            <person name="Kallberg Y."/>
            <person name="Tangrot J."/>
            <person name="Rosling A."/>
        </authorList>
    </citation>
    <scope>NUCLEOTIDE SEQUENCE</scope>
    <source>
        <strain evidence="2">IA702</strain>
    </source>
</reference>
<comment type="caution">
    <text evidence="2">The sequence shown here is derived from an EMBL/GenBank/DDBJ whole genome shotgun (WGS) entry which is preliminary data.</text>
</comment>
<gene>
    <name evidence="2" type="ORF">POCULU_LOCUS1128</name>
</gene>
<sequence length="106" mass="11923">MSDVGERPKLAIRCNTREKYDIHSSYLTAIKNGDAWTEVENQVMKDEALLATSSQICVRGYTEDAAHMFEDQQPTTVRRIQQTFWNTTDEGPPNPHSAVGGQGRKP</sequence>
<name>A0A9N8Z2X5_9GLOM</name>
<dbReference type="AlphaFoldDB" id="A0A9N8Z2X5"/>
<evidence type="ECO:0000256" key="1">
    <source>
        <dbReference type="SAM" id="MobiDB-lite"/>
    </source>
</evidence>
<keyword evidence="3" id="KW-1185">Reference proteome</keyword>
<proteinExistence type="predicted"/>
<evidence type="ECO:0000313" key="3">
    <source>
        <dbReference type="Proteomes" id="UP000789572"/>
    </source>
</evidence>
<dbReference type="Proteomes" id="UP000789572">
    <property type="component" value="Unassembled WGS sequence"/>
</dbReference>
<feature type="region of interest" description="Disordered" evidence="1">
    <location>
        <begin position="84"/>
        <end position="106"/>
    </location>
</feature>
<organism evidence="2 3">
    <name type="scientific">Paraglomus occultum</name>
    <dbReference type="NCBI Taxonomy" id="144539"/>
    <lineage>
        <taxon>Eukaryota</taxon>
        <taxon>Fungi</taxon>
        <taxon>Fungi incertae sedis</taxon>
        <taxon>Mucoromycota</taxon>
        <taxon>Glomeromycotina</taxon>
        <taxon>Glomeromycetes</taxon>
        <taxon>Paraglomerales</taxon>
        <taxon>Paraglomeraceae</taxon>
        <taxon>Paraglomus</taxon>
    </lineage>
</organism>
<accession>A0A9N8Z2X5</accession>